<sequence length="162" mass="17560">MMVVLVTLLYYVPFSIGQHPTIVQLVKRNDQFKLLALALEAAGVTEANEMKGPYTLFAPNDAAFAKVPVSVVERLSDPKNVEELFRVLSYHVVVGRALTAAQLQAMSSPTRLKTLADDFLTVAVRNNQVKINNATVVAKDLQASNGIIHTIDSVLMPPATSG</sequence>
<comment type="caution">
    <text evidence="3">The sequence shown here is derived from an EMBL/GenBank/DDBJ whole genome shotgun (WGS) entry which is preliminary data.</text>
</comment>
<dbReference type="SMART" id="SM00554">
    <property type="entry name" value="FAS1"/>
    <property type="match status" value="1"/>
</dbReference>
<evidence type="ECO:0000256" key="1">
    <source>
        <dbReference type="SAM" id="SignalP"/>
    </source>
</evidence>
<evidence type="ECO:0000259" key="2">
    <source>
        <dbReference type="PROSITE" id="PS50213"/>
    </source>
</evidence>
<dbReference type="EMBL" id="CAJNYT010004610">
    <property type="protein sequence ID" value="CAF3673761.1"/>
    <property type="molecule type" value="Genomic_DNA"/>
</dbReference>
<keyword evidence="1" id="KW-0732">Signal</keyword>
<dbReference type="GO" id="GO:0005615">
    <property type="term" value="C:extracellular space"/>
    <property type="evidence" value="ECO:0007669"/>
    <property type="project" value="TreeGrafter"/>
</dbReference>
<protein>
    <recommendedName>
        <fullName evidence="2">FAS1 domain-containing protein</fullName>
    </recommendedName>
</protein>
<feature type="domain" description="FAS1" evidence="2">
    <location>
        <begin position="19"/>
        <end position="155"/>
    </location>
</feature>
<gene>
    <name evidence="3" type="ORF">GRG538_LOCUS26553</name>
</gene>
<name>A0A818SJI5_9BILA</name>
<proteinExistence type="predicted"/>
<evidence type="ECO:0000313" key="4">
    <source>
        <dbReference type="Proteomes" id="UP000663872"/>
    </source>
</evidence>
<dbReference type="InterPro" id="IPR036378">
    <property type="entry name" value="FAS1_dom_sf"/>
</dbReference>
<dbReference type="AlphaFoldDB" id="A0A818SJI5"/>
<dbReference type="SUPFAM" id="SSF82153">
    <property type="entry name" value="FAS1 domain"/>
    <property type="match status" value="1"/>
</dbReference>
<feature type="signal peptide" evidence="1">
    <location>
        <begin position="1"/>
        <end position="17"/>
    </location>
</feature>
<dbReference type="InterPro" id="IPR050904">
    <property type="entry name" value="Adhesion/Biosynth-related"/>
</dbReference>
<dbReference type="Proteomes" id="UP000663872">
    <property type="component" value="Unassembled WGS sequence"/>
</dbReference>
<dbReference type="Gene3D" id="2.30.180.10">
    <property type="entry name" value="FAS1 domain"/>
    <property type="match status" value="1"/>
</dbReference>
<dbReference type="InterPro" id="IPR000782">
    <property type="entry name" value="FAS1_domain"/>
</dbReference>
<organism evidence="3 4">
    <name type="scientific">Rotaria socialis</name>
    <dbReference type="NCBI Taxonomy" id="392032"/>
    <lineage>
        <taxon>Eukaryota</taxon>
        <taxon>Metazoa</taxon>
        <taxon>Spiralia</taxon>
        <taxon>Gnathifera</taxon>
        <taxon>Rotifera</taxon>
        <taxon>Eurotatoria</taxon>
        <taxon>Bdelloidea</taxon>
        <taxon>Philodinida</taxon>
        <taxon>Philodinidae</taxon>
        <taxon>Rotaria</taxon>
    </lineage>
</organism>
<dbReference type="PROSITE" id="PS50213">
    <property type="entry name" value="FAS1"/>
    <property type="match status" value="1"/>
</dbReference>
<dbReference type="PANTHER" id="PTHR10900:SF77">
    <property type="entry name" value="FI19380P1"/>
    <property type="match status" value="1"/>
</dbReference>
<dbReference type="PANTHER" id="PTHR10900">
    <property type="entry name" value="PERIOSTIN-RELATED"/>
    <property type="match status" value="1"/>
</dbReference>
<dbReference type="Pfam" id="PF02469">
    <property type="entry name" value="Fasciclin"/>
    <property type="match status" value="1"/>
</dbReference>
<accession>A0A818SJI5</accession>
<dbReference type="FunFam" id="2.30.180.10:FF:000032">
    <property type="entry name" value="Fasciclin domain-containing protein, putative"/>
    <property type="match status" value="1"/>
</dbReference>
<reference evidence="3" key="1">
    <citation type="submission" date="2021-02" db="EMBL/GenBank/DDBJ databases">
        <authorList>
            <person name="Nowell W R."/>
        </authorList>
    </citation>
    <scope>NUCLEOTIDE SEQUENCE</scope>
</reference>
<evidence type="ECO:0000313" key="3">
    <source>
        <dbReference type="EMBL" id="CAF3673761.1"/>
    </source>
</evidence>
<feature type="chain" id="PRO_5032493694" description="FAS1 domain-containing protein" evidence="1">
    <location>
        <begin position="18"/>
        <end position="162"/>
    </location>
</feature>